<keyword evidence="1" id="KW-0472">Membrane</keyword>
<accession>A0A3P8J484</accession>
<protein>
    <submittedName>
        <fullName evidence="2">Dipeptide transporter</fullName>
    </submittedName>
</protein>
<organism evidence="2 3">
    <name type="scientific">Raoultella terrigena</name>
    <name type="common">Klebsiella terrigena</name>
    <dbReference type="NCBI Taxonomy" id="577"/>
    <lineage>
        <taxon>Bacteria</taxon>
        <taxon>Pseudomonadati</taxon>
        <taxon>Pseudomonadota</taxon>
        <taxon>Gammaproteobacteria</taxon>
        <taxon>Enterobacterales</taxon>
        <taxon>Enterobacteriaceae</taxon>
        <taxon>Klebsiella/Raoultella group</taxon>
        <taxon>Raoultella</taxon>
    </lineage>
</organism>
<sequence length="72" mass="8028">MFLRLKPIGTDGFPLGSDELGRDMLSRLILGTRLSLFMGIVPVVFAFFIGGAIGIVCRLRGRQNQHLHHAHR</sequence>
<keyword evidence="1" id="KW-1133">Transmembrane helix</keyword>
<evidence type="ECO:0000256" key="1">
    <source>
        <dbReference type="SAM" id="Phobius"/>
    </source>
</evidence>
<evidence type="ECO:0000313" key="2">
    <source>
        <dbReference type="EMBL" id="VDR29084.1"/>
    </source>
</evidence>
<dbReference type="KEGG" id="rtg:NCTC13098_05488"/>
<dbReference type="AlphaFoldDB" id="A0A3P8J484"/>
<name>A0A3P8J484_RAOTE</name>
<feature type="transmembrane region" description="Helical" evidence="1">
    <location>
        <begin position="34"/>
        <end position="57"/>
    </location>
</feature>
<dbReference type="EMBL" id="LR131271">
    <property type="protein sequence ID" value="VDR29084.1"/>
    <property type="molecule type" value="Genomic_DNA"/>
</dbReference>
<dbReference type="Proteomes" id="UP000274346">
    <property type="component" value="Chromosome"/>
</dbReference>
<keyword evidence="1" id="KW-0812">Transmembrane</keyword>
<evidence type="ECO:0000313" key="3">
    <source>
        <dbReference type="Proteomes" id="UP000274346"/>
    </source>
</evidence>
<proteinExistence type="predicted"/>
<reference evidence="2 3" key="1">
    <citation type="submission" date="2018-12" db="EMBL/GenBank/DDBJ databases">
        <authorList>
            <consortium name="Pathogen Informatics"/>
        </authorList>
    </citation>
    <scope>NUCLEOTIDE SEQUENCE [LARGE SCALE GENOMIC DNA]</scope>
    <source>
        <strain evidence="2 3">NCTC13098</strain>
    </source>
</reference>
<gene>
    <name evidence="2" type="ORF">NCTC13098_05488</name>
</gene>